<dbReference type="Pfam" id="PF01527">
    <property type="entry name" value="HTH_Tnp_1"/>
    <property type="match status" value="1"/>
</dbReference>
<gene>
    <name evidence="1" type="ORF">E8L03_05240</name>
</gene>
<sequence>MTRPDANERYTVEVVTEVRRRRWSTQEKMRIVEESFHPGLSVSYVARGVAPVSTGHLGIPKR</sequence>
<evidence type="ECO:0000313" key="2">
    <source>
        <dbReference type="Proteomes" id="UP000503251"/>
    </source>
</evidence>
<accession>A0ABX6NCP5</accession>
<name>A0ABX6NCP5_9BACT</name>
<dbReference type="Proteomes" id="UP000503251">
    <property type="component" value="Chromosome"/>
</dbReference>
<dbReference type="RefSeq" id="WP_171266764.1">
    <property type="nucleotide sequence ID" value="NZ_CP039543.1"/>
</dbReference>
<dbReference type="SUPFAM" id="SSF48295">
    <property type="entry name" value="TrpR-like"/>
    <property type="match status" value="1"/>
</dbReference>
<protein>
    <recommendedName>
        <fullName evidence="3">Transposase</fullName>
    </recommendedName>
</protein>
<reference evidence="1 2" key="1">
    <citation type="submission" date="2019-04" db="EMBL/GenBank/DDBJ databases">
        <title>Isolation and culture of sulfate reducing bacteria from the cold seep of the South China Sea.</title>
        <authorList>
            <person name="Sun C."/>
            <person name="Liu R."/>
        </authorList>
    </citation>
    <scope>NUCLEOTIDE SEQUENCE [LARGE SCALE GENOMIC DNA]</scope>
    <source>
        <strain evidence="1 2">CS1</strain>
    </source>
</reference>
<dbReference type="InterPro" id="IPR002514">
    <property type="entry name" value="Transposase_8"/>
</dbReference>
<dbReference type="EMBL" id="CP039543">
    <property type="protein sequence ID" value="QJT08369.1"/>
    <property type="molecule type" value="Genomic_DNA"/>
</dbReference>
<keyword evidence="2" id="KW-1185">Reference proteome</keyword>
<proteinExistence type="predicted"/>
<dbReference type="InterPro" id="IPR010921">
    <property type="entry name" value="Trp_repressor/repl_initiator"/>
</dbReference>
<organism evidence="1 2">
    <name type="scientific">Oceanidesulfovibrio marinus</name>
    <dbReference type="NCBI Taxonomy" id="370038"/>
    <lineage>
        <taxon>Bacteria</taxon>
        <taxon>Pseudomonadati</taxon>
        <taxon>Thermodesulfobacteriota</taxon>
        <taxon>Desulfovibrionia</taxon>
        <taxon>Desulfovibrionales</taxon>
        <taxon>Desulfovibrionaceae</taxon>
        <taxon>Oceanidesulfovibrio</taxon>
    </lineage>
</organism>
<evidence type="ECO:0008006" key="3">
    <source>
        <dbReference type="Google" id="ProtNLM"/>
    </source>
</evidence>
<evidence type="ECO:0000313" key="1">
    <source>
        <dbReference type="EMBL" id="QJT08369.1"/>
    </source>
</evidence>